<name>A0ABT4X3I9_9BACI</name>
<keyword evidence="14" id="KW-1185">Reference proteome</keyword>
<dbReference type="NCBIfam" id="TIGR02504">
    <property type="entry name" value="NrdJ_Z"/>
    <property type="match status" value="1"/>
</dbReference>
<dbReference type="Pfam" id="PF02867">
    <property type="entry name" value="Ribonuc_red_lgC"/>
    <property type="match status" value="1"/>
</dbReference>
<protein>
    <recommendedName>
        <fullName evidence="10">Vitamin B12-dependent ribonucleotide reductase</fullName>
        <ecNumber evidence="10">1.17.4.1</ecNumber>
    </recommendedName>
</protein>
<dbReference type="RefSeq" id="WP_271340705.1">
    <property type="nucleotide sequence ID" value="NZ_JAQKAB010000005.1"/>
</dbReference>
<proteinExistence type="inferred from homology"/>
<dbReference type="CDD" id="cd02888">
    <property type="entry name" value="RNR_II_dimer"/>
    <property type="match status" value="1"/>
</dbReference>
<keyword evidence="8 10" id="KW-0170">Cobalt</keyword>
<comment type="catalytic activity">
    <reaction evidence="9 10">
        <text>a 2'-deoxyribonucleoside 5'-diphosphate + [thioredoxin]-disulfide + H2O = a ribonucleoside 5'-diphosphate + [thioredoxin]-dithiol</text>
        <dbReference type="Rhea" id="RHEA:23252"/>
        <dbReference type="Rhea" id="RHEA-COMP:10698"/>
        <dbReference type="Rhea" id="RHEA-COMP:10700"/>
        <dbReference type="ChEBI" id="CHEBI:15377"/>
        <dbReference type="ChEBI" id="CHEBI:29950"/>
        <dbReference type="ChEBI" id="CHEBI:50058"/>
        <dbReference type="ChEBI" id="CHEBI:57930"/>
        <dbReference type="ChEBI" id="CHEBI:73316"/>
        <dbReference type="EC" id="1.17.4.1"/>
    </reaction>
</comment>
<dbReference type="EC" id="1.17.4.1" evidence="10"/>
<keyword evidence="3 10" id="KW-0846">Cobalamin</keyword>
<dbReference type="Proteomes" id="UP001211894">
    <property type="component" value="Unassembled WGS sequence"/>
</dbReference>
<dbReference type="PRINTS" id="PR01183">
    <property type="entry name" value="RIBORDTASEM1"/>
</dbReference>
<dbReference type="GO" id="GO:0004748">
    <property type="term" value="F:ribonucleoside-diphosphate reductase activity, thioredoxin disulfide as acceptor"/>
    <property type="evidence" value="ECO:0007669"/>
    <property type="project" value="UniProtKB-EC"/>
</dbReference>
<dbReference type="InterPro" id="IPR000788">
    <property type="entry name" value="RNR_lg_C"/>
</dbReference>
<comment type="similarity">
    <text evidence="2 10">Belongs to the ribonucleoside diphosphate reductase class-2 family.</text>
</comment>
<gene>
    <name evidence="13" type="ORF">PJ311_09535</name>
</gene>
<evidence type="ECO:0000256" key="6">
    <source>
        <dbReference type="ARBA" id="ARBA00023002"/>
    </source>
</evidence>
<organism evidence="13 14">
    <name type="scientific">Bacillus changyiensis</name>
    <dbReference type="NCBI Taxonomy" id="3004103"/>
    <lineage>
        <taxon>Bacteria</taxon>
        <taxon>Bacillati</taxon>
        <taxon>Bacillota</taxon>
        <taxon>Bacilli</taxon>
        <taxon>Bacillales</taxon>
        <taxon>Bacillaceae</taxon>
        <taxon>Bacillus</taxon>
    </lineage>
</organism>
<accession>A0ABT4X3I9</accession>
<dbReference type="EMBL" id="JAQKAB010000005">
    <property type="protein sequence ID" value="MDA7026848.1"/>
    <property type="molecule type" value="Genomic_DNA"/>
</dbReference>
<feature type="region of interest" description="Disordered" evidence="11">
    <location>
        <begin position="682"/>
        <end position="705"/>
    </location>
</feature>
<evidence type="ECO:0000256" key="1">
    <source>
        <dbReference type="ARBA" id="ARBA00001922"/>
    </source>
</evidence>
<comment type="cofactor">
    <cofactor evidence="1 10">
        <name>adenosylcob(III)alamin</name>
        <dbReference type="ChEBI" id="CHEBI:18408"/>
    </cofactor>
</comment>
<reference evidence="13 14" key="1">
    <citation type="submission" date="2023-01" db="EMBL/GenBank/DDBJ databases">
        <title>Bacillus changyiensis sp. nov., isolated from a coastal deposit.</title>
        <authorList>
            <person name="Xiao G."/>
            <person name="Lai Q."/>
            <person name="Hu Z."/>
            <person name="Shao Z."/>
        </authorList>
    </citation>
    <scope>NUCLEOTIDE SEQUENCE [LARGE SCALE GENOMIC DNA]</scope>
    <source>
        <strain evidence="13 14">CLL-7-23</strain>
    </source>
</reference>
<evidence type="ECO:0000313" key="13">
    <source>
        <dbReference type="EMBL" id="MDA7026848.1"/>
    </source>
</evidence>
<evidence type="ECO:0000256" key="2">
    <source>
        <dbReference type="ARBA" id="ARBA00007405"/>
    </source>
</evidence>
<dbReference type="InterPro" id="IPR013344">
    <property type="entry name" value="RNR_NrdJ/NrdZ"/>
</dbReference>
<keyword evidence="7" id="KW-1015">Disulfide bond</keyword>
<dbReference type="Gene3D" id="3.20.70.20">
    <property type="match status" value="1"/>
</dbReference>
<comment type="caution">
    <text evidence="13">The sequence shown here is derived from an EMBL/GenBank/DDBJ whole genome shotgun (WGS) entry which is preliminary data.</text>
</comment>
<evidence type="ECO:0000256" key="7">
    <source>
        <dbReference type="ARBA" id="ARBA00023157"/>
    </source>
</evidence>
<dbReference type="InterPro" id="IPR050862">
    <property type="entry name" value="RdRp_reductase_class-2"/>
</dbReference>
<evidence type="ECO:0000256" key="4">
    <source>
        <dbReference type="ARBA" id="ARBA00022634"/>
    </source>
</evidence>
<feature type="domain" description="Ribonucleotide reductase large subunit C-terminal" evidence="12">
    <location>
        <begin position="153"/>
        <end position="670"/>
    </location>
</feature>
<sequence>MAIKLNGFQRKIHHARYARKARNKELYLTQGQPVVVLTKDGKYPVRELGKIEYILRDGAAVKVAVRLDTGDYAETQPGDIFIQDLYNVDILLETEYEETADRVAKAVASVDKLSLQESIYKKFKTAIENFYLVPSGRILTGAGDDSKVTLFNCYVIDVLKSPAAPEKGADSRHAIFYHMARISEIMAHGGGVGTNLTVFRPRYSTLSKTKGRSTGAVFIGNMFSGLTDFIEQGNRRGAQMLTLHDFHPDVFYTNDVNDPSYNEDFIGAKRKPGFMEGNNSSVLISDEFMHAVEHNLNWDLKFPDTNHPDYDNDWDGDLNKWTTRHGEGSVIVHRTIKARDMWDKLQNANHSSAEPGILFITKINHYHNGRYLGTVKATNPCGEQPILGNSTCNLSAVNLGRMIKVIDRDDEGDVYGIDWELLEDTIRTGVRFLDNVIDLTSYFDKDMEEWQTAERRLGLGVLGLHDLLIALRVQYGAKDGNQVIEEVMRFMRNISYDESIQLAKEKGAFPLYDEKGFFTSKFVQELPLKIQEKVRKYGTRNLTLLTIAPTGTTGSMTPSLLDPEGSVSTGVEPHFAMKYDRKSRIGETVQYAGVAKAYMDRNLGRQLPHYFVGAMDLSPEAHVNVQAIAQKYVCSSISKTINAPNEYTVEQVKKAYELGHKLGLKGMTIYRDGSRDEQILSVSTEHDTESQPESTNPLSSTTVKSNGKYEDWKCENCGSKDFEMVEGCPKCTNCGSQSCSF</sequence>
<dbReference type="SUPFAM" id="SSF51998">
    <property type="entry name" value="PFL-like glycyl radical enzymes"/>
    <property type="match status" value="1"/>
</dbReference>
<keyword evidence="5 10" id="KW-0547">Nucleotide-binding</keyword>
<evidence type="ECO:0000256" key="5">
    <source>
        <dbReference type="ARBA" id="ARBA00022741"/>
    </source>
</evidence>
<keyword evidence="4 10" id="KW-0237">DNA synthesis</keyword>
<evidence type="ECO:0000256" key="11">
    <source>
        <dbReference type="SAM" id="MobiDB-lite"/>
    </source>
</evidence>
<evidence type="ECO:0000256" key="10">
    <source>
        <dbReference type="RuleBase" id="RU364064"/>
    </source>
</evidence>
<dbReference type="PANTHER" id="PTHR43371">
    <property type="entry name" value="VITAMIN B12-DEPENDENT RIBONUCLEOTIDE REDUCTASE"/>
    <property type="match status" value="1"/>
</dbReference>
<dbReference type="PANTHER" id="PTHR43371:SF1">
    <property type="entry name" value="RIBONUCLEOSIDE-DIPHOSPHATE REDUCTASE"/>
    <property type="match status" value="1"/>
</dbReference>
<evidence type="ECO:0000256" key="8">
    <source>
        <dbReference type="ARBA" id="ARBA00023285"/>
    </source>
</evidence>
<comment type="function">
    <text evidence="10">Catalyzes the reduction of ribonucleotides to deoxyribonucleotides. May function to provide a pool of deoxyribonucleotide precursors for DNA repair during oxygen limitation and/or for immediate growth after restoration of oxygen.</text>
</comment>
<evidence type="ECO:0000256" key="3">
    <source>
        <dbReference type="ARBA" id="ARBA00022628"/>
    </source>
</evidence>
<keyword evidence="6 10" id="KW-0560">Oxidoreductase</keyword>
<feature type="compositionally biased region" description="Polar residues" evidence="11">
    <location>
        <begin position="691"/>
        <end position="705"/>
    </location>
</feature>
<evidence type="ECO:0000313" key="14">
    <source>
        <dbReference type="Proteomes" id="UP001211894"/>
    </source>
</evidence>
<evidence type="ECO:0000259" key="12">
    <source>
        <dbReference type="Pfam" id="PF02867"/>
    </source>
</evidence>
<evidence type="ECO:0000256" key="9">
    <source>
        <dbReference type="ARBA" id="ARBA00047754"/>
    </source>
</evidence>